<sequence>MVNTITFSLIIFLNVLTVGANGTIDRTCSLMTTVKWVDVCHGTVTNEMKLKYKDQLTSIGTPFKVMVSENANVGFLVTFYDSYLRNCSSLHVDSNSVAMCENKGNYTIRRSMIHCFEFYLFYADELMRTCYDPADSKTRQAPPIQFTALHYAYKPPIEAGQARLDVATKWVFWLTAAILVWIM</sequence>
<proteinExistence type="predicted"/>
<gene>
    <name evidence="2" type="ORF">c0_g1_i1</name>
</gene>
<accession>A0A0K8ULF8</accession>
<protein>
    <submittedName>
        <fullName evidence="2">Uncharacterized protein</fullName>
    </submittedName>
</protein>
<feature type="signal peptide" evidence="1">
    <location>
        <begin position="1"/>
        <end position="22"/>
    </location>
</feature>
<evidence type="ECO:0000256" key="1">
    <source>
        <dbReference type="SAM" id="SignalP"/>
    </source>
</evidence>
<organism evidence="2">
    <name type="scientific">Bactrocera latifrons</name>
    <name type="common">Malaysian fruit fly</name>
    <name type="synonym">Chaetodacus latifrons</name>
    <dbReference type="NCBI Taxonomy" id="174628"/>
    <lineage>
        <taxon>Eukaryota</taxon>
        <taxon>Metazoa</taxon>
        <taxon>Ecdysozoa</taxon>
        <taxon>Arthropoda</taxon>
        <taxon>Hexapoda</taxon>
        <taxon>Insecta</taxon>
        <taxon>Pterygota</taxon>
        <taxon>Neoptera</taxon>
        <taxon>Endopterygota</taxon>
        <taxon>Diptera</taxon>
        <taxon>Brachycera</taxon>
        <taxon>Muscomorpha</taxon>
        <taxon>Tephritoidea</taxon>
        <taxon>Tephritidae</taxon>
        <taxon>Bactrocera</taxon>
        <taxon>Bactrocera</taxon>
    </lineage>
</organism>
<reference evidence="2" key="1">
    <citation type="submission" date="2015-06" db="EMBL/GenBank/DDBJ databases">
        <authorList>
            <person name="Hoefler B.C."/>
            <person name="Straight P.D."/>
        </authorList>
    </citation>
    <scope>NUCLEOTIDE SEQUENCE</scope>
</reference>
<dbReference type="EMBL" id="GDHF01024782">
    <property type="protein sequence ID" value="JAI27532.1"/>
    <property type="molecule type" value="Transcribed_RNA"/>
</dbReference>
<evidence type="ECO:0000313" key="2">
    <source>
        <dbReference type="EMBL" id="JAI27532.1"/>
    </source>
</evidence>
<name>A0A0K8ULF8_BACLA</name>
<dbReference type="AlphaFoldDB" id="A0A0K8ULF8"/>
<feature type="chain" id="PRO_5005521183" evidence="1">
    <location>
        <begin position="23"/>
        <end position="183"/>
    </location>
</feature>
<dbReference type="OrthoDB" id="7861146at2759"/>
<keyword evidence="1" id="KW-0732">Signal</keyword>